<keyword evidence="7" id="KW-0808">Transferase</keyword>
<evidence type="ECO:0000313" key="19">
    <source>
        <dbReference type="Proteomes" id="UP000199103"/>
    </source>
</evidence>
<keyword evidence="8" id="KW-0547">Nucleotide-binding</keyword>
<feature type="domain" description="Aminoglycoside phosphotransferase" evidence="16">
    <location>
        <begin position="237"/>
        <end position="386"/>
    </location>
</feature>
<feature type="compositionally biased region" description="Basic and acidic residues" evidence="15">
    <location>
        <begin position="417"/>
        <end position="431"/>
    </location>
</feature>
<keyword evidence="6" id="KW-0321">Glycogen metabolism</keyword>
<feature type="domain" description="Maltokinase N-terminal cap" evidence="17">
    <location>
        <begin position="11"/>
        <end position="95"/>
    </location>
</feature>
<comment type="pathway">
    <text evidence="1">Glycan biosynthesis; glycogen biosynthesis.</text>
</comment>
<protein>
    <recommendedName>
        <fullName evidence="5">Maltokinase</fullName>
        <ecNumber evidence="4">2.7.1.175</ecNumber>
    </recommendedName>
    <alternativeName>
        <fullName evidence="13">Maltose-1-phosphate synthase</fullName>
    </alternativeName>
</protein>
<proteinExistence type="inferred from homology"/>
<dbReference type="GO" id="GO:0016301">
    <property type="term" value="F:kinase activity"/>
    <property type="evidence" value="ECO:0007669"/>
    <property type="project" value="UniProtKB-KW"/>
</dbReference>
<comment type="catalytic activity">
    <reaction evidence="14">
        <text>D-maltose + ATP = alpha-maltose 1-phosphate + ADP + H(+)</text>
        <dbReference type="Rhea" id="RHEA:31915"/>
        <dbReference type="ChEBI" id="CHEBI:15378"/>
        <dbReference type="ChEBI" id="CHEBI:17306"/>
        <dbReference type="ChEBI" id="CHEBI:30616"/>
        <dbReference type="ChEBI" id="CHEBI:63576"/>
        <dbReference type="ChEBI" id="CHEBI:456216"/>
        <dbReference type="EC" id="2.7.1.175"/>
    </reaction>
</comment>
<keyword evidence="10" id="KW-0067">ATP-binding</keyword>
<evidence type="ECO:0000256" key="7">
    <source>
        <dbReference type="ARBA" id="ARBA00022679"/>
    </source>
</evidence>
<keyword evidence="12" id="KW-0119">Carbohydrate metabolism</keyword>
<keyword evidence="19" id="KW-1185">Reference proteome</keyword>
<evidence type="ECO:0000256" key="2">
    <source>
        <dbReference type="ARBA" id="ARBA00006219"/>
    </source>
</evidence>
<reference evidence="18 19" key="1">
    <citation type="submission" date="2016-10" db="EMBL/GenBank/DDBJ databases">
        <authorList>
            <person name="de Groot N.N."/>
        </authorList>
    </citation>
    <scope>NUCLEOTIDE SEQUENCE [LARGE SCALE GENOMIC DNA]</scope>
    <source>
        <strain evidence="18 19">DSM 21800</strain>
    </source>
</reference>
<dbReference type="InterPro" id="IPR040999">
    <property type="entry name" value="Mak_N_cap"/>
</dbReference>
<evidence type="ECO:0000256" key="12">
    <source>
        <dbReference type="ARBA" id="ARBA00023277"/>
    </source>
</evidence>
<dbReference type="Pfam" id="PF18085">
    <property type="entry name" value="Mak_N_cap"/>
    <property type="match status" value="1"/>
</dbReference>
<evidence type="ECO:0000256" key="11">
    <source>
        <dbReference type="ARBA" id="ARBA00023056"/>
    </source>
</evidence>
<evidence type="ECO:0000256" key="9">
    <source>
        <dbReference type="ARBA" id="ARBA00022777"/>
    </source>
</evidence>
<comment type="similarity">
    <text evidence="2">Belongs to the aminoglycoside phosphotransferase family.</text>
</comment>
<dbReference type="GO" id="GO:0005978">
    <property type="term" value="P:glycogen biosynthetic process"/>
    <property type="evidence" value="ECO:0007669"/>
    <property type="project" value="UniProtKB-UniPathway"/>
</dbReference>
<evidence type="ECO:0000256" key="5">
    <source>
        <dbReference type="ARBA" id="ARBA00013882"/>
    </source>
</evidence>
<evidence type="ECO:0000256" key="14">
    <source>
        <dbReference type="ARBA" id="ARBA00049067"/>
    </source>
</evidence>
<evidence type="ECO:0000256" key="8">
    <source>
        <dbReference type="ARBA" id="ARBA00022741"/>
    </source>
</evidence>
<dbReference type="EMBL" id="LT629772">
    <property type="protein sequence ID" value="SDT38803.1"/>
    <property type="molecule type" value="Genomic_DNA"/>
</dbReference>
<evidence type="ECO:0000256" key="3">
    <source>
        <dbReference type="ARBA" id="ARBA00011245"/>
    </source>
</evidence>
<evidence type="ECO:0000256" key="1">
    <source>
        <dbReference type="ARBA" id="ARBA00004964"/>
    </source>
</evidence>
<evidence type="ECO:0000259" key="16">
    <source>
        <dbReference type="Pfam" id="PF01636"/>
    </source>
</evidence>
<evidence type="ECO:0000256" key="15">
    <source>
        <dbReference type="SAM" id="MobiDB-lite"/>
    </source>
</evidence>
<evidence type="ECO:0000259" key="17">
    <source>
        <dbReference type="Pfam" id="PF18085"/>
    </source>
</evidence>
<dbReference type="Gene3D" id="3.90.1200.10">
    <property type="match status" value="1"/>
</dbReference>
<dbReference type="Pfam" id="PF01636">
    <property type="entry name" value="APH"/>
    <property type="match status" value="1"/>
</dbReference>
<evidence type="ECO:0000313" key="18">
    <source>
        <dbReference type="EMBL" id="SDT38803.1"/>
    </source>
</evidence>
<evidence type="ECO:0000256" key="6">
    <source>
        <dbReference type="ARBA" id="ARBA00022600"/>
    </source>
</evidence>
<dbReference type="OrthoDB" id="3787729at2"/>
<comment type="subunit">
    <text evidence="3">Monomer.</text>
</comment>
<dbReference type="UniPathway" id="UPA00164"/>
<sequence length="477" mass="51571">MTSTPLLDHITAARWFGGKGRRPRLVGVTPLPWLRPPGDWPAVRIEIAEIGYPEGDTELYQLLISYRPEQDQQQPLIAVQDPDHGRLAGVDGTDDPVLHAALLETILSGRRSDDDSSTGIGPSPAVGEPGDDTLLAAHVIGAAQDGEPAGLPSRIFAGEQSNTSILYADVALLKIFRRLQPGRNPDIAIHEQLTRAGNRRIARLQGWLTAGLRHDRDLPSSAESGPVGTDLAMLVQQLPNARNGWELALTALGDGQDLSRAAADLGSALADIHRDLRTRFGSQQADGTELADAMATRVAAAALVVPELGPLQAPLSRLLDRLRSHSVDVQRVHGDFHLGQALLTDDGWKIIDFEGEPAKTLAERHRPDSVWRDIAGALRSIDYAAAHRRDAVGDRWSADCRQGFLDGYRRSAGWQPDDSHGSSDPDDRSDPAEQEALLPAYLADKAIYEVVYEARNRPDWLPIPLAAVTALADGAAS</sequence>
<dbReference type="InterPro" id="IPR011009">
    <property type="entry name" value="Kinase-like_dom_sf"/>
</dbReference>
<dbReference type="GO" id="GO:0005524">
    <property type="term" value="F:ATP binding"/>
    <property type="evidence" value="ECO:0007669"/>
    <property type="project" value="UniProtKB-KW"/>
</dbReference>
<evidence type="ECO:0000256" key="13">
    <source>
        <dbReference type="ARBA" id="ARBA00031251"/>
    </source>
</evidence>
<dbReference type="InterPro" id="IPR002575">
    <property type="entry name" value="Aminoglycoside_PTrfase"/>
</dbReference>
<evidence type="ECO:0000256" key="4">
    <source>
        <dbReference type="ARBA" id="ARBA00011962"/>
    </source>
</evidence>
<accession>A0A1H1ZYQ0</accession>
<dbReference type="AlphaFoldDB" id="A0A1H1ZYQ0"/>
<name>A0A1H1ZYQ0_9ACTN</name>
<keyword evidence="11" id="KW-0320">Glycogen biosynthesis</keyword>
<dbReference type="EC" id="2.7.1.175" evidence="4"/>
<dbReference type="RefSeq" id="WP_091529785.1">
    <property type="nucleotide sequence ID" value="NZ_LT629772.1"/>
</dbReference>
<gene>
    <name evidence="18" type="ORF">SAMN04489812_5548</name>
</gene>
<keyword evidence="9 18" id="KW-0418">Kinase</keyword>
<feature type="region of interest" description="Disordered" evidence="15">
    <location>
        <begin position="411"/>
        <end position="435"/>
    </location>
</feature>
<organism evidence="18 19">
    <name type="scientific">Microlunatus soli</name>
    <dbReference type="NCBI Taxonomy" id="630515"/>
    <lineage>
        <taxon>Bacteria</taxon>
        <taxon>Bacillati</taxon>
        <taxon>Actinomycetota</taxon>
        <taxon>Actinomycetes</taxon>
        <taxon>Propionibacteriales</taxon>
        <taxon>Propionibacteriaceae</taxon>
        <taxon>Microlunatus</taxon>
    </lineage>
</organism>
<evidence type="ECO:0000256" key="10">
    <source>
        <dbReference type="ARBA" id="ARBA00022840"/>
    </source>
</evidence>
<dbReference type="STRING" id="630515.SAMN04489812_5548"/>
<dbReference type="Proteomes" id="UP000199103">
    <property type="component" value="Chromosome I"/>
</dbReference>
<dbReference type="SUPFAM" id="SSF56112">
    <property type="entry name" value="Protein kinase-like (PK-like)"/>
    <property type="match status" value="1"/>
</dbReference>